<reference evidence="2 3" key="1">
    <citation type="submission" date="2020-09" db="EMBL/GenBank/DDBJ databases">
        <title>Genome seq and assembly of Chryseobacterium sp.</title>
        <authorList>
            <person name="Chhetri G."/>
        </authorList>
    </citation>
    <scope>NUCLEOTIDE SEQUENCE [LARGE SCALE GENOMIC DNA]</scope>
    <source>
        <strain evidence="2 3">GCR10</strain>
    </source>
</reference>
<keyword evidence="1" id="KW-0472">Membrane</keyword>
<dbReference type="PANTHER" id="PTHR40940:SF2">
    <property type="entry name" value="BATD"/>
    <property type="match status" value="1"/>
</dbReference>
<dbReference type="InterPro" id="IPR025738">
    <property type="entry name" value="BatD"/>
</dbReference>
<name>A0ABR8ZA34_9FLAO</name>
<dbReference type="Proteomes" id="UP000637299">
    <property type="component" value="Unassembled WGS sequence"/>
</dbReference>
<keyword evidence="1" id="KW-0812">Transmembrane</keyword>
<sequence length="579" mass="65455">MKEKFIYILILFTSIVNYGQVNLTMKPDKSDYEGRDVVNLTIILELNGDDLVQQSPLKLPDLSKFNMVGSGSYRDGLLDPESNINASKSITRIALEPKQKGKIRIGSVLVTINNKIYKTEPFDIFIKDIDKKVPAKAVASNDVYLNMEIDDREVYQDQPTVAILRGYSRNIDNLRRVKNIRLPEEDHLDVHPINFNKSEIDPTGISNMPTQILAVFMVFPNESGYVEVPSVSASVSSYSNSNKIVSNKVKLNVKKLPADAPEGFKNAVGKFKVDVYKSTDEKVEAKKPINVTVKVSGEGNLANMHLPEIAKSEDYEIYAPKIVNNFVVGEGGFTGDISANYIIIPHKAGILNIKTEEFSFFDPENAQYVALGGKSLVLNALTAEQLYDSKTTVEKMNDYTNDFLETVDSPVLKTTAFKVKEKRKFNWNILLINISIFAGLLMLYFAFRKWQKKQRLVAESVSNKPLGSVSETEAEIRERLKTDTSDYFSYLNNLKEEQNFDAFFSTVAELDAEVRSEYFEGQGGSFVSFIENFKGRSVAEEYQNLQQRIQMEKYSPVHSEQSLDELYKDIVNIYSKISK</sequence>
<gene>
    <name evidence="2" type="ORF">IC610_06550</name>
</gene>
<dbReference type="EMBL" id="JACYFS010000001">
    <property type="protein sequence ID" value="MBD8082086.1"/>
    <property type="molecule type" value="Genomic_DNA"/>
</dbReference>
<dbReference type="PANTHER" id="PTHR40940">
    <property type="entry name" value="PROTEIN BATD-RELATED"/>
    <property type="match status" value="1"/>
</dbReference>
<feature type="transmembrane region" description="Helical" evidence="1">
    <location>
        <begin position="427"/>
        <end position="447"/>
    </location>
</feature>
<proteinExistence type="predicted"/>
<protein>
    <submittedName>
        <fullName evidence="2">BatD family protein</fullName>
    </submittedName>
</protein>
<accession>A0ABR8ZA34</accession>
<dbReference type="Pfam" id="PF13584">
    <property type="entry name" value="BatD"/>
    <property type="match status" value="1"/>
</dbReference>
<organism evidence="2 3">
    <name type="scientific">Chryseobacterium caseinilyticum</name>
    <dbReference type="NCBI Taxonomy" id="2771428"/>
    <lineage>
        <taxon>Bacteria</taxon>
        <taxon>Pseudomonadati</taxon>
        <taxon>Bacteroidota</taxon>
        <taxon>Flavobacteriia</taxon>
        <taxon>Flavobacteriales</taxon>
        <taxon>Weeksellaceae</taxon>
        <taxon>Chryseobacterium group</taxon>
        <taxon>Chryseobacterium</taxon>
    </lineage>
</organism>
<evidence type="ECO:0000313" key="2">
    <source>
        <dbReference type="EMBL" id="MBD8082086.1"/>
    </source>
</evidence>
<keyword evidence="3" id="KW-1185">Reference proteome</keyword>
<comment type="caution">
    <text evidence="2">The sequence shown here is derived from an EMBL/GenBank/DDBJ whole genome shotgun (WGS) entry which is preliminary data.</text>
</comment>
<evidence type="ECO:0000256" key="1">
    <source>
        <dbReference type="SAM" id="Phobius"/>
    </source>
</evidence>
<keyword evidence="1" id="KW-1133">Transmembrane helix</keyword>
<evidence type="ECO:0000313" key="3">
    <source>
        <dbReference type="Proteomes" id="UP000637299"/>
    </source>
</evidence>